<accession>A0A517PFF8</accession>
<dbReference type="KEGG" id="acaf:CA12_42470"/>
<dbReference type="EMBL" id="CP036265">
    <property type="protein sequence ID" value="QDT18108.1"/>
    <property type="molecule type" value="Genomic_DNA"/>
</dbReference>
<evidence type="ECO:0000313" key="2">
    <source>
        <dbReference type="EMBL" id="QDT18108.1"/>
    </source>
</evidence>
<reference evidence="2 3" key="1">
    <citation type="submission" date="2019-02" db="EMBL/GenBank/DDBJ databases">
        <title>Deep-cultivation of Planctomycetes and their phenomic and genomic characterization uncovers novel biology.</title>
        <authorList>
            <person name="Wiegand S."/>
            <person name="Jogler M."/>
            <person name="Boedeker C."/>
            <person name="Pinto D."/>
            <person name="Vollmers J."/>
            <person name="Rivas-Marin E."/>
            <person name="Kohn T."/>
            <person name="Peeters S.H."/>
            <person name="Heuer A."/>
            <person name="Rast P."/>
            <person name="Oberbeckmann S."/>
            <person name="Bunk B."/>
            <person name="Jeske O."/>
            <person name="Meyerdierks A."/>
            <person name="Storesund J.E."/>
            <person name="Kallscheuer N."/>
            <person name="Luecker S."/>
            <person name="Lage O.M."/>
            <person name="Pohl T."/>
            <person name="Merkel B.J."/>
            <person name="Hornburger P."/>
            <person name="Mueller R.-W."/>
            <person name="Bruemmer F."/>
            <person name="Labrenz M."/>
            <person name="Spormann A.M."/>
            <person name="Op den Camp H."/>
            <person name="Overmann J."/>
            <person name="Amann R."/>
            <person name="Jetten M.S.M."/>
            <person name="Mascher T."/>
            <person name="Medema M.H."/>
            <person name="Devos D.P."/>
            <person name="Kaster A.-K."/>
            <person name="Ovreas L."/>
            <person name="Rohde M."/>
            <person name="Galperin M.Y."/>
            <person name="Jogler C."/>
        </authorList>
    </citation>
    <scope>NUCLEOTIDE SEQUENCE [LARGE SCALE GENOMIC DNA]</scope>
    <source>
        <strain evidence="2 3">CA12</strain>
    </source>
</reference>
<dbReference type="AlphaFoldDB" id="A0A517PFF8"/>
<feature type="compositionally biased region" description="Pro residues" evidence="1">
    <location>
        <begin position="8"/>
        <end position="18"/>
    </location>
</feature>
<organism evidence="2 3">
    <name type="scientific">Alienimonas californiensis</name>
    <dbReference type="NCBI Taxonomy" id="2527989"/>
    <lineage>
        <taxon>Bacteria</taxon>
        <taxon>Pseudomonadati</taxon>
        <taxon>Planctomycetota</taxon>
        <taxon>Planctomycetia</taxon>
        <taxon>Planctomycetales</taxon>
        <taxon>Planctomycetaceae</taxon>
        <taxon>Alienimonas</taxon>
    </lineage>
</organism>
<evidence type="ECO:0000256" key="1">
    <source>
        <dbReference type="SAM" id="MobiDB-lite"/>
    </source>
</evidence>
<proteinExistence type="predicted"/>
<feature type="region of interest" description="Disordered" evidence="1">
    <location>
        <begin position="1"/>
        <end position="25"/>
    </location>
</feature>
<evidence type="ECO:0008006" key="4">
    <source>
        <dbReference type="Google" id="ProtNLM"/>
    </source>
</evidence>
<dbReference type="Gene3D" id="1.10.3210.10">
    <property type="entry name" value="Hypothetical protein af1432"/>
    <property type="match status" value="1"/>
</dbReference>
<keyword evidence="3" id="KW-1185">Reference proteome</keyword>
<gene>
    <name evidence="2" type="ORF">CA12_42470</name>
</gene>
<sequence length="404" mass="40697">MGEVGPSPRSPPPVPDAPVAPTVRFDLPAPHGAPAPIGGDVRSVAAALCALLGDPLLGDRAMRGWADGLRALAQRLAAAGLKGAIPPAEVRRIGGIVRAAAAARAQRERFLRWTADLGPALSELAVADHKAGARLLALTRGILAETQDFAAGSLPPTALLAAPPSGRTERGVAGACLAAWAATHYRPLWGEAEAVVLAALARDVGELTPIAVAGSPRPNARRVDRPSGPAANHAARSAALLTVCDRLPPAAARCAARHHERPDGGGGPAGLTAADLAPADRLLGWVDRFLALLPAPTDGTADAPPDPAAAWQACWQSAAAATYAAARRGELCLSITAAGIEALGLSRGEQGAADAAGVGPVGLALTDLGRTRLRLDAGHALAAPRFAAAARRAAASPAERRGAA</sequence>
<protein>
    <recommendedName>
        <fullName evidence="4">HD-GYP domain-containing protein</fullName>
    </recommendedName>
</protein>
<name>A0A517PFF8_9PLAN</name>
<evidence type="ECO:0000313" key="3">
    <source>
        <dbReference type="Proteomes" id="UP000318741"/>
    </source>
</evidence>
<dbReference type="Pfam" id="PF13487">
    <property type="entry name" value="HD_5"/>
    <property type="match status" value="1"/>
</dbReference>
<dbReference type="Proteomes" id="UP000318741">
    <property type="component" value="Chromosome"/>
</dbReference>